<protein>
    <submittedName>
        <fullName evidence="1">Uncharacterized protein</fullName>
    </submittedName>
</protein>
<reference evidence="1" key="1">
    <citation type="journal article" date="2020" name="Nature">
        <title>Giant virus diversity and host interactions through global metagenomics.</title>
        <authorList>
            <person name="Schulz F."/>
            <person name="Roux S."/>
            <person name="Paez-Espino D."/>
            <person name="Jungbluth S."/>
            <person name="Walsh D.A."/>
            <person name="Denef V.J."/>
            <person name="McMahon K.D."/>
            <person name="Konstantinidis K.T."/>
            <person name="Eloe-Fadrosh E.A."/>
            <person name="Kyrpides N.C."/>
            <person name="Woyke T."/>
        </authorList>
    </citation>
    <scope>NUCLEOTIDE SEQUENCE</scope>
    <source>
        <strain evidence="1">GVMAG-M-3300023184-177</strain>
    </source>
</reference>
<name>A0A6C0HVG0_9ZZZZ</name>
<dbReference type="AlphaFoldDB" id="A0A6C0HVG0"/>
<dbReference type="EMBL" id="MN740018">
    <property type="protein sequence ID" value="QHT84474.1"/>
    <property type="molecule type" value="Genomic_DNA"/>
</dbReference>
<proteinExistence type="predicted"/>
<organism evidence="1">
    <name type="scientific">viral metagenome</name>
    <dbReference type="NCBI Taxonomy" id="1070528"/>
    <lineage>
        <taxon>unclassified sequences</taxon>
        <taxon>metagenomes</taxon>
        <taxon>organismal metagenomes</taxon>
    </lineage>
</organism>
<accession>A0A6C0HVG0</accession>
<sequence length="369" mass="42826">MAARQISRPSFLFPLEKFNIPSKSIEDEGKEKILTLNIPEEVIIRIADEIKKSTPSPTINGISLADFNKLTPEDQTKNILPIVISQADKLKLDPKKPYKSGVIILDSDDPYHIVFKKIDDLLFSLKYMKDHDTKKLYDIISTEQDLTKPPPNIEYYIVQSPLSTRLIAHVSSLNWNGVDLLNGDPIMLYQSKGISRETGLGGYWLPYLGERYGGNVAKLEDEYIRAIDCIIESPQNFSPDDKAHYTPILIDILNNIVSYDYYKRFINRKYLIASFLLFSEFKNYMDSPSNQEHIRKYIRNYNDDETDTAQGNIRKKIEIVQQTNRRIDYIPITAEIIDEIIKPDQQEGSGSKYYMKYLKYKMKYIQLKH</sequence>
<evidence type="ECO:0000313" key="1">
    <source>
        <dbReference type="EMBL" id="QHT84474.1"/>
    </source>
</evidence>